<feature type="domain" description="Thioredoxin" evidence="6">
    <location>
        <begin position="130"/>
        <end position="249"/>
    </location>
</feature>
<dbReference type="eggNOG" id="COG3118">
    <property type="taxonomic scope" value="Bacteria"/>
</dbReference>
<dbReference type="RefSeq" id="WP_051759653.1">
    <property type="nucleotide sequence ID" value="NZ_JNFF01000022.1"/>
</dbReference>
<sequence>MKISPFQKDKSGRLWFVFQLLILCFITLTSSAQTGINVVSAEEFQLQLNTSSKPQLIDVRTPDEFKTSHLKNAVNYNFNAEQFKDQLAKLDKNAPVYIYCKGGGRSAAAVKQMEKLGFTQVTELKGGIMSWEQNDLPVETGNVKKGDTYLAADFNELLAAHQYLLVDFYAEWCLPCKKMEPALAKLKTQYQGDVAIERVDVDKAKDLAKTLKIEGLPAVAVYRDGVEIKRVTGYQSEKELVGLIELLKK</sequence>
<keyword evidence="3" id="KW-1015">Disulfide bond</keyword>
<dbReference type="PANTHER" id="PTHR45663">
    <property type="entry name" value="GEO12009P1"/>
    <property type="match status" value="1"/>
</dbReference>
<evidence type="ECO:0000259" key="5">
    <source>
        <dbReference type="PROSITE" id="PS50206"/>
    </source>
</evidence>
<dbReference type="Pfam" id="PF00581">
    <property type="entry name" value="Rhodanese"/>
    <property type="match status" value="1"/>
</dbReference>
<proteinExistence type="predicted"/>
<dbReference type="InterPro" id="IPR036249">
    <property type="entry name" value="Thioredoxin-like_sf"/>
</dbReference>
<evidence type="ECO:0000256" key="4">
    <source>
        <dbReference type="ARBA" id="ARBA00023284"/>
    </source>
</evidence>
<dbReference type="OrthoDB" id="9808735at2"/>
<dbReference type="Gene3D" id="3.40.30.10">
    <property type="entry name" value="Glutaredoxin"/>
    <property type="match status" value="1"/>
</dbReference>
<protein>
    <recommendedName>
        <fullName evidence="9">Thioredoxin</fullName>
    </recommendedName>
</protein>
<dbReference type="InterPro" id="IPR036873">
    <property type="entry name" value="Rhodanese-like_dom_sf"/>
</dbReference>
<dbReference type="PROSITE" id="PS50206">
    <property type="entry name" value="RHODANESE_3"/>
    <property type="match status" value="1"/>
</dbReference>
<evidence type="ECO:0000259" key="6">
    <source>
        <dbReference type="PROSITE" id="PS51352"/>
    </source>
</evidence>
<dbReference type="eggNOG" id="COG0607">
    <property type="taxonomic scope" value="Bacteria"/>
</dbReference>
<dbReference type="GO" id="GO:0015035">
    <property type="term" value="F:protein-disulfide reductase activity"/>
    <property type="evidence" value="ECO:0007669"/>
    <property type="project" value="TreeGrafter"/>
</dbReference>
<organism evidence="7 8">
    <name type="scientific">Pedobacter antarcticus 4BY</name>
    <dbReference type="NCBI Taxonomy" id="1358423"/>
    <lineage>
        <taxon>Bacteria</taxon>
        <taxon>Pseudomonadati</taxon>
        <taxon>Bacteroidota</taxon>
        <taxon>Sphingobacteriia</taxon>
        <taxon>Sphingobacteriales</taxon>
        <taxon>Sphingobacteriaceae</taxon>
        <taxon>Pedobacter</taxon>
    </lineage>
</organism>
<evidence type="ECO:0000313" key="8">
    <source>
        <dbReference type="Proteomes" id="UP000028007"/>
    </source>
</evidence>
<dbReference type="SUPFAM" id="SSF52833">
    <property type="entry name" value="Thioredoxin-like"/>
    <property type="match status" value="1"/>
</dbReference>
<comment type="caution">
    <text evidence="7">The sequence shown here is derived from an EMBL/GenBank/DDBJ whole genome shotgun (WGS) entry which is preliminary data.</text>
</comment>
<dbReference type="PROSITE" id="PS51352">
    <property type="entry name" value="THIOREDOXIN_2"/>
    <property type="match status" value="1"/>
</dbReference>
<reference evidence="7 8" key="1">
    <citation type="journal article" date="1992" name="Int. J. Syst. Bacteriol.">
        <title>Sphingobacterium antarcticus sp. nov. a Psychrotrophic Bacterium from the Soils of Schirmacher Oasis, Antarctica.</title>
        <authorList>
            <person name="Shivaji S."/>
            <person name="Ray M.K."/>
            <person name="Rao N.S."/>
            <person name="Saiserr L."/>
            <person name="Jagannadham M.V."/>
            <person name="Kumar G.S."/>
            <person name="Reddy G."/>
            <person name="Bhargava P.M."/>
        </authorList>
    </citation>
    <scope>NUCLEOTIDE SEQUENCE [LARGE SCALE GENOMIC DNA]</scope>
    <source>
        <strain evidence="7 8">4BY</strain>
    </source>
</reference>
<feature type="domain" description="Rhodanese" evidence="5">
    <location>
        <begin position="50"/>
        <end position="140"/>
    </location>
</feature>
<dbReference type="SMART" id="SM00450">
    <property type="entry name" value="RHOD"/>
    <property type="match status" value="1"/>
</dbReference>
<evidence type="ECO:0008006" key="9">
    <source>
        <dbReference type="Google" id="ProtNLM"/>
    </source>
</evidence>
<dbReference type="InterPro" id="IPR017937">
    <property type="entry name" value="Thioredoxin_CS"/>
</dbReference>
<dbReference type="CDD" id="cd02947">
    <property type="entry name" value="TRX_family"/>
    <property type="match status" value="1"/>
</dbReference>
<dbReference type="EMBL" id="JNFF01000022">
    <property type="protein sequence ID" value="KEQ31011.1"/>
    <property type="molecule type" value="Genomic_DNA"/>
</dbReference>
<dbReference type="InterPro" id="IPR013766">
    <property type="entry name" value="Thioredoxin_domain"/>
</dbReference>
<gene>
    <name evidence="7" type="ORF">N180_09035</name>
</gene>
<evidence type="ECO:0000256" key="3">
    <source>
        <dbReference type="ARBA" id="ARBA00023157"/>
    </source>
</evidence>
<accession>A0A081PJY8</accession>
<dbReference type="Gene3D" id="3.40.250.10">
    <property type="entry name" value="Rhodanese-like domain"/>
    <property type="match status" value="1"/>
</dbReference>
<keyword evidence="4" id="KW-0676">Redox-active center</keyword>
<dbReference type="PROSITE" id="PS00194">
    <property type="entry name" value="THIOREDOXIN_1"/>
    <property type="match status" value="1"/>
</dbReference>
<keyword evidence="1" id="KW-0813">Transport</keyword>
<dbReference type="AlphaFoldDB" id="A0A081PJY8"/>
<dbReference type="Pfam" id="PF00085">
    <property type="entry name" value="Thioredoxin"/>
    <property type="match status" value="1"/>
</dbReference>
<evidence type="ECO:0000313" key="7">
    <source>
        <dbReference type="EMBL" id="KEQ31011.1"/>
    </source>
</evidence>
<dbReference type="Proteomes" id="UP000028007">
    <property type="component" value="Unassembled WGS sequence"/>
</dbReference>
<dbReference type="SUPFAM" id="SSF52821">
    <property type="entry name" value="Rhodanese/Cell cycle control phosphatase"/>
    <property type="match status" value="1"/>
</dbReference>
<dbReference type="GO" id="GO:0005737">
    <property type="term" value="C:cytoplasm"/>
    <property type="evidence" value="ECO:0007669"/>
    <property type="project" value="TreeGrafter"/>
</dbReference>
<keyword evidence="8" id="KW-1185">Reference proteome</keyword>
<dbReference type="CDD" id="cd00158">
    <property type="entry name" value="RHOD"/>
    <property type="match status" value="1"/>
</dbReference>
<keyword evidence="2" id="KW-0249">Electron transport</keyword>
<evidence type="ECO:0000256" key="1">
    <source>
        <dbReference type="ARBA" id="ARBA00022448"/>
    </source>
</evidence>
<dbReference type="PANTHER" id="PTHR45663:SF11">
    <property type="entry name" value="GEO12009P1"/>
    <property type="match status" value="1"/>
</dbReference>
<evidence type="ECO:0000256" key="2">
    <source>
        <dbReference type="ARBA" id="ARBA00022982"/>
    </source>
</evidence>
<dbReference type="InterPro" id="IPR001763">
    <property type="entry name" value="Rhodanese-like_dom"/>
</dbReference>
<name>A0A081PJY8_9SPHI</name>